<reference evidence="2 3" key="1">
    <citation type="submission" date="2008-12" db="EMBL/GenBank/DDBJ databases">
        <authorList>
            <person name="Fulton L."/>
            <person name="Clifton S."/>
            <person name="Fulton B."/>
            <person name="Xu J."/>
            <person name="Minx P."/>
            <person name="Pepin K.H."/>
            <person name="Johnson M."/>
            <person name="Bhonagiri V."/>
            <person name="Nash W.E."/>
            <person name="Mardis E.R."/>
            <person name="Wilson R.K."/>
        </authorList>
    </citation>
    <scope>NUCLEOTIDE SEQUENCE [LARGE SCALE GENOMIC DNA]</scope>
    <source>
        <strain evidence="2 3">DSM 18228</strain>
    </source>
</reference>
<comment type="caution">
    <text evidence="2">The sequence shown here is derived from an EMBL/GenBank/DDBJ whole genome shotgun (WGS) entry which is preliminary data.</text>
</comment>
<name>S0F6S8_9BACT</name>
<organism evidence="2 3">
    <name type="scientific">Phocaeicola coprophilus DSM 18228 = JCM 13818</name>
    <dbReference type="NCBI Taxonomy" id="547042"/>
    <lineage>
        <taxon>Bacteria</taxon>
        <taxon>Pseudomonadati</taxon>
        <taxon>Bacteroidota</taxon>
        <taxon>Bacteroidia</taxon>
        <taxon>Bacteroidales</taxon>
        <taxon>Bacteroidaceae</taxon>
        <taxon>Phocaeicola</taxon>
    </lineage>
</organism>
<dbReference type="EMBL" id="ACBW01000109">
    <property type="protein sequence ID" value="EEF75994.1"/>
    <property type="molecule type" value="Genomic_DNA"/>
</dbReference>
<dbReference type="Proteomes" id="UP000014073">
    <property type="component" value="Unassembled WGS sequence"/>
</dbReference>
<evidence type="ECO:0000313" key="2">
    <source>
        <dbReference type="EMBL" id="EEF75994.1"/>
    </source>
</evidence>
<dbReference type="eggNOG" id="ENOG5033MD8">
    <property type="taxonomic scope" value="Bacteria"/>
</dbReference>
<proteinExistence type="predicted"/>
<dbReference type="Pfam" id="PF24737">
    <property type="entry name" value="DUF7688"/>
    <property type="match status" value="1"/>
</dbReference>
<gene>
    <name evidence="2" type="ORF">BACCOPRO_01488</name>
</gene>
<dbReference type="STRING" id="547042.BACCOPRO_01488"/>
<dbReference type="HOGENOM" id="CLU_184249_0_0_10"/>
<sequence>MKIEVMKEEIRQDGRAILSSEDGFSIRMFFNNLSGKNFSGKEYRDYVRNIAFGEMGFRPGTIELYCDGKKVRTGTLPEL</sequence>
<dbReference type="AlphaFoldDB" id="S0F6S8"/>
<keyword evidence="3" id="KW-1185">Reference proteome</keyword>
<dbReference type="InterPro" id="IPR056105">
    <property type="entry name" value="DUF7688"/>
</dbReference>
<feature type="domain" description="DUF7688" evidence="1">
    <location>
        <begin position="7"/>
        <end position="77"/>
    </location>
</feature>
<accession>S0F6S8</accession>
<evidence type="ECO:0000313" key="3">
    <source>
        <dbReference type="Proteomes" id="UP000014073"/>
    </source>
</evidence>
<evidence type="ECO:0000259" key="1">
    <source>
        <dbReference type="Pfam" id="PF24737"/>
    </source>
</evidence>
<protein>
    <recommendedName>
        <fullName evidence="1">DUF7688 domain-containing protein</fullName>
    </recommendedName>
</protein>